<dbReference type="RefSeq" id="XP_044725961.1">
    <property type="nucleotide sequence ID" value="XM_044859561.1"/>
</dbReference>
<dbReference type="PANTHER" id="PTHR24148:SF64">
    <property type="entry name" value="HETEROKARYON INCOMPATIBILITY DOMAIN-CONTAINING PROTEIN"/>
    <property type="match status" value="1"/>
</dbReference>
<reference evidence="2" key="1">
    <citation type="submission" date="2021-09" db="EMBL/GenBank/DDBJ databases">
        <title>A high-quality genome of the endoparasitic fungus Hirsutella rhossiliensis with a comparison of Hirsutella genomes reveals transposable elements contributing to genome size variation.</title>
        <authorList>
            <person name="Lin R."/>
            <person name="Jiao Y."/>
            <person name="Sun X."/>
            <person name="Ling J."/>
            <person name="Xie B."/>
            <person name="Cheng X."/>
        </authorList>
    </citation>
    <scope>NUCLEOTIDE SEQUENCE</scope>
    <source>
        <strain evidence="2">HR02</strain>
    </source>
</reference>
<dbReference type="PANTHER" id="PTHR24148">
    <property type="entry name" value="ANKYRIN REPEAT DOMAIN-CONTAINING PROTEIN 39 HOMOLOG-RELATED"/>
    <property type="match status" value="1"/>
</dbReference>
<comment type="caution">
    <text evidence="2">The sequence shown here is derived from an EMBL/GenBank/DDBJ whole genome shotgun (WGS) entry which is preliminary data.</text>
</comment>
<dbReference type="Pfam" id="PF06985">
    <property type="entry name" value="HET"/>
    <property type="match status" value="1"/>
</dbReference>
<dbReference type="Pfam" id="PF26639">
    <property type="entry name" value="Het-6_barrel"/>
    <property type="match status" value="1"/>
</dbReference>
<dbReference type="AlphaFoldDB" id="A0A9P8SMD1"/>
<organism evidence="2 3">
    <name type="scientific">Hirsutella rhossiliensis</name>
    <dbReference type="NCBI Taxonomy" id="111463"/>
    <lineage>
        <taxon>Eukaryota</taxon>
        <taxon>Fungi</taxon>
        <taxon>Dikarya</taxon>
        <taxon>Ascomycota</taxon>
        <taxon>Pezizomycotina</taxon>
        <taxon>Sordariomycetes</taxon>
        <taxon>Hypocreomycetidae</taxon>
        <taxon>Hypocreales</taxon>
        <taxon>Ophiocordycipitaceae</taxon>
        <taxon>Hirsutella</taxon>
    </lineage>
</organism>
<dbReference type="OrthoDB" id="4587016at2759"/>
<keyword evidence="3" id="KW-1185">Reference proteome</keyword>
<gene>
    <name evidence="2" type="ORF">HRG_01090</name>
</gene>
<dbReference type="InterPro" id="IPR010730">
    <property type="entry name" value="HET"/>
</dbReference>
<feature type="domain" description="Heterokaryon incompatibility" evidence="1">
    <location>
        <begin position="59"/>
        <end position="241"/>
    </location>
</feature>
<accession>A0A9P8SMD1</accession>
<proteinExistence type="predicted"/>
<evidence type="ECO:0000259" key="1">
    <source>
        <dbReference type="Pfam" id="PF06985"/>
    </source>
</evidence>
<dbReference type="GeneID" id="68350219"/>
<evidence type="ECO:0000313" key="2">
    <source>
        <dbReference type="EMBL" id="KAH0968448.1"/>
    </source>
</evidence>
<dbReference type="InterPro" id="IPR052895">
    <property type="entry name" value="HetReg/Transcr_Mod"/>
</dbReference>
<protein>
    <submittedName>
        <fullName evidence="2">Heterokaryon incompatibility protein (HET) domain-containing protein</fullName>
    </submittedName>
</protein>
<dbReference type="EMBL" id="JAIZPD010000001">
    <property type="protein sequence ID" value="KAH0968448.1"/>
    <property type="molecule type" value="Genomic_DNA"/>
</dbReference>
<name>A0A9P8SMD1_9HYPO</name>
<evidence type="ECO:0000313" key="3">
    <source>
        <dbReference type="Proteomes" id="UP000824596"/>
    </source>
</evidence>
<sequence length="734" mass="81989">MPLFASSHLPEYQYSTLDPSQKTFRLVQLLPPKPARIPGAYGTLRIKLVEVNVDTKLPYDALSYAWGDPASLGARDRGIIVETHSDAQRLSIHRPLELALLHLAANSSVNLPLFVDQISINQDDKPEKSHQVQLMRDIYARCSRTVVWLGPATRASKLYFNLIHEICQEGVLSRVMGPRVSHLARVFDAVMDPGVQVDEGQREDRDDILNLIQRFGVRFPLDGFADVLGRRWFNRLWIIQEACLAPAVVFICGQQSLCFDCFRAGALFYNIYNTHWAGQRTEATSQHEIRRRSAIFNKTAGLIRIFQQRKVIHQTGRREEDRIFGLLGLAADDDDLRQQVRVRYAKEAVQIYTEVSALLLKENMDALLFTQFPKETQGLPSWVPDWAMDIKVPVGYLTLADAVFAAGGPKEGARRRLDERSGRLTVRGVLVDRIVCVGQTSHRLDPERRMMDQIDYRCAKMFFDETAKFVREAAASRHSGSASGSDEEAEAQMSLRVCDSGLSHRHFTDKLGAPAGLERLRALHGSVSHLGQRLLNSDETVASFGITRIYRTLGITPWYWTPTSEMTSLRICARDPAAAAYILYLALADFLVDMGGLCLGAARMTWATYHIKFRRRFSKVKLRPVVEDVIAAGLDPEVSLGPDLALLDSNILKNAGRRLYRTEKGYVGVGPAQMTPGDSVVVFHGGTVPHLLREAAGEGGDESWTYLGEAYCDGIMDGEALEEGVGVERSFVLA</sequence>
<dbReference type="Proteomes" id="UP000824596">
    <property type="component" value="Unassembled WGS sequence"/>
</dbReference>